<dbReference type="SUPFAM" id="SSF52317">
    <property type="entry name" value="Class I glutamine amidotransferase-like"/>
    <property type="match status" value="1"/>
</dbReference>
<organism evidence="3 4">
    <name type="scientific">Natribaculum luteum</name>
    <dbReference type="NCBI Taxonomy" id="1586232"/>
    <lineage>
        <taxon>Archaea</taxon>
        <taxon>Methanobacteriati</taxon>
        <taxon>Methanobacteriota</taxon>
        <taxon>Stenosarchaea group</taxon>
        <taxon>Halobacteria</taxon>
        <taxon>Halobacteriales</taxon>
        <taxon>Natrialbaceae</taxon>
        <taxon>Natribaculum</taxon>
    </lineage>
</organism>
<dbReference type="Pfam" id="PF01965">
    <property type="entry name" value="DJ-1_PfpI"/>
    <property type="match status" value="1"/>
</dbReference>
<dbReference type="PANTHER" id="PTHR42733:SF12">
    <property type="entry name" value="PROTEINASE"/>
    <property type="match status" value="1"/>
</dbReference>
<accession>A0ABD5NUE8</accession>
<dbReference type="InterPro" id="IPR006286">
    <property type="entry name" value="C56_PfpI-like"/>
</dbReference>
<dbReference type="RefSeq" id="WP_246969159.1">
    <property type="nucleotide sequence ID" value="NZ_CP095397.1"/>
</dbReference>
<dbReference type="NCBIfam" id="TIGR01382">
    <property type="entry name" value="PfpI"/>
    <property type="match status" value="1"/>
</dbReference>
<protein>
    <submittedName>
        <fullName evidence="3">Type 1 glutamine amidotransferase domain-containing protein</fullName>
    </submittedName>
</protein>
<dbReference type="CDD" id="cd03134">
    <property type="entry name" value="GATase1_PfpI_like"/>
    <property type="match status" value="1"/>
</dbReference>
<evidence type="ECO:0000313" key="3">
    <source>
        <dbReference type="EMBL" id="MFC4245726.1"/>
    </source>
</evidence>
<dbReference type="Proteomes" id="UP001595821">
    <property type="component" value="Unassembled WGS sequence"/>
</dbReference>
<comment type="similarity">
    <text evidence="1">Belongs to the peptidase C56 family.</text>
</comment>
<dbReference type="Gene3D" id="3.40.50.880">
    <property type="match status" value="1"/>
</dbReference>
<dbReference type="PROSITE" id="PS51276">
    <property type="entry name" value="PEPTIDASE_C56_PFPI"/>
    <property type="match status" value="1"/>
</dbReference>
<proteinExistence type="inferred from homology"/>
<name>A0ABD5NUE8_9EURY</name>
<dbReference type="PANTHER" id="PTHR42733">
    <property type="entry name" value="DJ-1 PROTEIN"/>
    <property type="match status" value="1"/>
</dbReference>
<evidence type="ECO:0000256" key="1">
    <source>
        <dbReference type="ARBA" id="ARBA00008542"/>
    </source>
</evidence>
<reference evidence="3 4" key="1">
    <citation type="journal article" date="2014" name="Int. J. Syst. Evol. Microbiol.">
        <title>Complete genome sequence of Corynebacterium casei LMG S-19264T (=DSM 44701T), isolated from a smear-ripened cheese.</title>
        <authorList>
            <consortium name="US DOE Joint Genome Institute (JGI-PGF)"/>
            <person name="Walter F."/>
            <person name="Albersmeier A."/>
            <person name="Kalinowski J."/>
            <person name="Ruckert C."/>
        </authorList>
    </citation>
    <scope>NUCLEOTIDE SEQUENCE [LARGE SCALE GENOMIC DNA]</scope>
    <source>
        <strain evidence="3 4">IBRC-M 10912</strain>
    </source>
</reference>
<dbReference type="InterPro" id="IPR029062">
    <property type="entry name" value="Class_I_gatase-like"/>
</dbReference>
<comment type="caution">
    <text evidence="3">The sequence shown here is derived from an EMBL/GenBank/DDBJ whole genome shotgun (WGS) entry which is preliminary data.</text>
</comment>
<keyword evidence="3" id="KW-0315">Glutamine amidotransferase</keyword>
<evidence type="ECO:0000313" key="4">
    <source>
        <dbReference type="Proteomes" id="UP001595821"/>
    </source>
</evidence>
<gene>
    <name evidence="3" type="ORF">ACFOZ7_01700</name>
</gene>
<dbReference type="InterPro" id="IPR002818">
    <property type="entry name" value="DJ-1/PfpI"/>
</dbReference>
<feature type="domain" description="DJ-1/PfpI" evidence="2">
    <location>
        <begin position="12"/>
        <end position="180"/>
    </location>
</feature>
<dbReference type="GeneID" id="71855320"/>
<dbReference type="EMBL" id="JBHSDJ010000003">
    <property type="protein sequence ID" value="MFC4245726.1"/>
    <property type="molecule type" value="Genomic_DNA"/>
</dbReference>
<evidence type="ECO:0000259" key="2">
    <source>
        <dbReference type="Pfam" id="PF01965"/>
    </source>
</evidence>
<sequence length="188" mass="19713">MSESKSPLEGATVAIVIAPAGTEEIEFTEPKRAVSNAGATVEVVGIEPGEAQAVNNDLQESDTYEVETTFSEASADDYDAVIVPGGTVGADKLRADEDAVALLREHVTTGKPVGSICHGPWTLVETGVVDGRTLTSYPSLETDVRNAGGEWIDEEVVVDGGVITSRGPDDLDAFCETIVDEFATAVDR</sequence>
<dbReference type="AlphaFoldDB" id="A0ABD5NUE8"/>